<gene>
    <name evidence="2" type="ORF">PHLCEN_2v9276</name>
</gene>
<dbReference type="EMBL" id="MLYV02000922">
    <property type="protein sequence ID" value="PSR75160.1"/>
    <property type="molecule type" value="Genomic_DNA"/>
</dbReference>
<feature type="transmembrane region" description="Helical" evidence="1">
    <location>
        <begin position="51"/>
        <end position="73"/>
    </location>
</feature>
<accession>A0A2R6NR72</accession>
<dbReference type="Proteomes" id="UP000186601">
    <property type="component" value="Unassembled WGS sequence"/>
</dbReference>
<name>A0A2R6NR72_9APHY</name>
<protein>
    <submittedName>
        <fullName evidence="2">Uncharacterized protein</fullName>
    </submittedName>
</protein>
<proteinExistence type="predicted"/>
<evidence type="ECO:0000313" key="2">
    <source>
        <dbReference type="EMBL" id="PSR75160.1"/>
    </source>
</evidence>
<keyword evidence="1" id="KW-0472">Membrane</keyword>
<keyword evidence="1" id="KW-1133">Transmembrane helix</keyword>
<evidence type="ECO:0000313" key="3">
    <source>
        <dbReference type="Proteomes" id="UP000186601"/>
    </source>
</evidence>
<organism evidence="2 3">
    <name type="scientific">Hermanssonia centrifuga</name>
    <dbReference type="NCBI Taxonomy" id="98765"/>
    <lineage>
        <taxon>Eukaryota</taxon>
        <taxon>Fungi</taxon>
        <taxon>Dikarya</taxon>
        <taxon>Basidiomycota</taxon>
        <taxon>Agaricomycotina</taxon>
        <taxon>Agaricomycetes</taxon>
        <taxon>Polyporales</taxon>
        <taxon>Meruliaceae</taxon>
        <taxon>Hermanssonia</taxon>
    </lineage>
</organism>
<keyword evidence="1" id="KW-0812">Transmembrane</keyword>
<dbReference type="AlphaFoldDB" id="A0A2R6NR72"/>
<comment type="caution">
    <text evidence="2">The sequence shown here is derived from an EMBL/GenBank/DDBJ whole genome shotgun (WGS) entry which is preliminary data.</text>
</comment>
<keyword evidence="3" id="KW-1185">Reference proteome</keyword>
<evidence type="ECO:0000256" key="1">
    <source>
        <dbReference type="SAM" id="Phobius"/>
    </source>
</evidence>
<sequence>MDSPAAISPNPALEPLIAQITIEGDDYRLTHDFWSILVLRIYAMYACNKKILTVLLALLCIELVAEIIIITFISSQFTGTSPSLFPRLTQSTYTSPSPTSSLGLRWLHTNSCRVMGMGILDTNECLREWVVHLGRRQVNKVHALRGKADPTFGHHPPT</sequence>
<reference evidence="2 3" key="1">
    <citation type="submission" date="2018-02" db="EMBL/GenBank/DDBJ databases">
        <title>Genome sequence of the basidiomycete white-rot fungus Phlebia centrifuga.</title>
        <authorList>
            <person name="Granchi Z."/>
            <person name="Peng M."/>
            <person name="de Vries R.P."/>
            <person name="Hilden K."/>
            <person name="Makela M.R."/>
            <person name="Grigoriev I."/>
            <person name="Riley R."/>
        </authorList>
    </citation>
    <scope>NUCLEOTIDE SEQUENCE [LARGE SCALE GENOMIC DNA]</scope>
    <source>
        <strain evidence="2 3">FBCC195</strain>
    </source>
</reference>